<dbReference type="Proteomes" id="UP000295711">
    <property type="component" value="Unassembled WGS sequence"/>
</dbReference>
<sequence length="522" mass="59208">MNLSKTYIRVPMYKNSASVQMTLDNDFNVPDTKPDIERLIQEKGVLHIRDIKPIKDKCIIRGELAFGVLYMGDEGSDQLQSIEGTIPFEETINMDGLQEMDQLSVRWDMEDLRTGMINSRKISVRSIVVLHVTAVRMGEEEAATAMEDGEDLWAQNRSCTLSQRWISQKDQLRIREEAAIPANRPNMMDIIWHQENFENLEMKLQDGGVLIRGQLSVFLLYRDETLENPVNDVELNVPVDGRIDLSDVTQEMIPDIRIYMDHLNLDIRSDKDGEARVVGVEAVLAAEMNIYQEETLNLLQDIYSPKVTLIPERKQIRMDNLVLKNQSRCPVREKVHLGSEGVRMLQICHTKASVKIDQTEVSEEGILVEGVVYLGILYIAADDRKPVNSAKAAVPFSYTVEAENIGPEDSYDIFPSLEQLSATMTDNDEIEVKMIISLDASIFKSTNVQIVTQVREEPLDFEKIEAMPGMTGHVVTEGDSIWTLAKKYYASPEDIREVNELTGDELTVGQPILIMKNMEILK</sequence>
<dbReference type="AlphaFoldDB" id="A0A4R2LDP3"/>
<dbReference type="Pfam" id="PF01476">
    <property type="entry name" value="LysM"/>
    <property type="match status" value="1"/>
</dbReference>
<keyword evidence="3" id="KW-1185">Reference proteome</keyword>
<dbReference type="SMART" id="SM00257">
    <property type="entry name" value="LysM"/>
    <property type="match status" value="1"/>
</dbReference>
<evidence type="ECO:0000313" key="2">
    <source>
        <dbReference type="EMBL" id="TCO86040.1"/>
    </source>
</evidence>
<dbReference type="SUPFAM" id="SSF54106">
    <property type="entry name" value="LysM domain"/>
    <property type="match status" value="1"/>
</dbReference>
<organism evidence="2 3">
    <name type="scientific">Frisingicoccus caecimuris</name>
    <dbReference type="NCBI Taxonomy" id="1796636"/>
    <lineage>
        <taxon>Bacteria</taxon>
        <taxon>Bacillati</taxon>
        <taxon>Bacillota</taxon>
        <taxon>Clostridia</taxon>
        <taxon>Lachnospirales</taxon>
        <taxon>Lachnospiraceae</taxon>
        <taxon>Frisingicoccus</taxon>
    </lineage>
</organism>
<dbReference type="InterPro" id="IPR036779">
    <property type="entry name" value="LysM_dom_sf"/>
</dbReference>
<comment type="caution">
    <text evidence="2">The sequence shown here is derived from an EMBL/GenBank/DDBJ whole genome shotgun (WGS) entry which is preliminary data.</text>
</comment>
<dbReference type="Gene3D" id="3.10.350.10">
    <property type="entry name" value="LysM domain"/>
    <property type="match status" value="1"/>
</dbReference>
<dbReference type="PROSITE" id="PS51782">
    <property type="entry name" value="LYSM"/>
    <property type="match status" value="1"/>
</dbReference>
<reference evidence="2 3" key="1">
    <citation type="submission" date="2019-03" db="EMBL/GenBank/DDBJ databases">
        <title>Genomic Encyclopedia of Type Strains, Phase IV (KMG-IV): sequencing the most valuable type-strain genomes for metagenomic binning, comparative biology and taxonomic classification.</title>
        <authorList>
            <person name="Goeker M."/>
        </authorList>
    </citation>
    <scope>NUCLEOTIDE SEQUENCE [LARGE SCALE GENOMIC DNA]</scope>
    <source>
        <strain evidence="2 3">DSM 28559</strain>
    </source>
</reference>
<accession>A0A4R2LDP3</accession>
<feature type="domain" description="LysM" evidence="1">
    <location>
        <begin position="471"/>
        <end position="514"/>
    </location>
</feature>
<name>A0A4R2LDP3_9FIRM</name>
<gene>
    <name evidence="2" type="ORF">EV212_102358</name>
</gene>
<evidence type="ECO:0000259" key="1">
    <source>
        <dbReference type="PROSITE" id="PS51782"/>
    </source>
</evidence>
<dbReference type="OrthoDB" id="9779340at2"/>
<dbReference type="EMBL" id="SLXA01000002">
    <property type="protein sequence ID" value="TCO86040.1"/>
    <property type="molecule type" value="Genomic_DNA"/>
</dbReference>
<dbReference type="InterPro" id="IPR024300">
    <property type="entry name" value="SipL_SPOCS_dom"/>
</dbReference>
<dbReference type="InterPro" id="IPR018392">
    <property type="entry name" value="LysM"/>
</dbReference>
<dbReference type="CDD" id="cd00118">
    <property type="entry name" value="LysM"/>
    <property type="match status" value="1"/>
</dbReference>
<protein>
    <submittedName>
        <fullName evidence="2">LysM domain-containing protein</fullName>
    </submittedName>
</protein>
<proteinExistence type="predicted"/>
<dbReference type="Pfam" id="PF12673">
    <property type="entry name" value="SipL"/>
    <property type="match status" value="3"/>
</dbReference>
<dbReference type="RefSeq" id="WP_132089227.1">
    <property type="nucleotide sequence ID" value="NZ_JANKAQ010000001.1"/>
</dbReference>
<evidence type="ECO:0000313" key="3">
    <source>
        <dbReference type="Proteomes" id="UP000295711"/>
    </source>
</evidence>